<evidence type="ECO:0000256" key="6">
    <source>
        <dbReference type="ARBA" id="ARBA00022838"/>
    </source>
</evidence>
<keyword evidence="5 9" id="KW-0498">Mitosis</keyword>
<dbReference type="AlphaFoldDB" id="A0A9D4QQB7"/>
<evidence type="ECO:0000256" key="2">
    <source>
        <dbReference type="ARBA" id="ARBA00009062"/>
    </source>
</evidence>
<reference evidence="11" key="2">
    <citation type="submission" date="2020-11" db="EMBL/GenBank/DDBJ databases">
        <authorList>
            <person name="McCartney M.A."/>
            <person name="Auch B."/>
            <person name="Kono T."/>
            <person name="Mallez S."/>
            <person name="Becker A."/>
            <person name="Gohl D.M."/>
            <person name="Silverstein K.A.T."/>
            <person name="Koren S."/>
            <person name="Bechman K.B."/>
            <person name="Herman A."/>
            <person name="Abrahante J.E."/>
            <person name="Garbe J."/>
        </authorList>
    </citation>
    <scope>NUCLEOTIDE SEQUENCE</scope>
    <source>
        <strain evidence="11">Duluth1</strain>
        <tissue evidence="11">Whole animal</tissue>
    </source>
</reference>
<dbReference type="GO" id="GO:0007094">
    <property type="term" value="P:mitotic spindle assembly checkpoint signaling"/>
    <property type="evidence" value="ECO:0007669"/>
    <property type="project" value="UniProtKB-UniRule"/>
</dbReference>
<dbReference type="GO" id="GO:1990423">
    <property type="term" value="C:RZZ complex"/>
    <property type="evidence" value="ECO:0007669"/>
    <property type="project" value="UniProtKB-UniRule"/>
</dbReference>
<evidence type="ECO:0000256" key="7">
    <source>
        <dbReference type="ARBA" id="ARBA00023306"/>
    </source>
</evidence>
<feature type="region of interest" description="Disordered" evidence="10">
    <location>
        <begin position="84"/>
        <end position="107"/>
    </location>
</feature>
<accession>A0A9D4QQB7</accession>
<reference evidence="11" key="1">
    <citation type="journal article" date="2019" name="bioRxiv">
        <title>The Genome of the Zebra Mussel, Dreissena polymorpha: A Resource for Invasive Species Research.</title>
        <authorList>
            <person name="McCartney M.A."/>
            <person name="Auch B."/>
            <person name="Kono T."/>
            <person name="Mallez S."/>
            <person name="Zhang Y."/>
            <person name="Obille A."/>
            <person name="Becker A."/>
            <person name="Abrahante J.E."/>
            <person name="Garbe J."/>
            <person name="Badalamenti J.P."/>
            <person name="Herman A."/>
            <person name="Mangelson H."/>
            <person name="Liachko I."/>
            <person name="Sullivan S."/>
            <person name="Sone E.D."/>
            <person name="Koren S."/>
            <person name="Silverstein K.A.T."/>
            <person name="Beckman K.B."/>
            <person name="Gohl D.M."/>
        </authorList>
    </citation>
    <scope>NUCLEOTIDE SEQUENCE</scope>
    <source>
        <strain evidence="11">Duluth1</strain>
        <tissue evidence="11">Whole animal</tissue>
    </source>
</reference>
<keyword evidence="6 9" id="KW-0995">Kinetochore</keyword>
<evidence type="ECO:0000256" key="5">
    <source>
        <dbReference type="ARBA" id="ARBA00022776"/>
    </source>
</evidence>
<dbReference type="Gene3D" id="1.10.287.1880">
    <property type="match status" value="1"/>
</dbReference>
<keyword evidence="7 9" id="KW-0131">Cell cycle</keyword>
<comment type="caution">
    <text evidence="11">The sequence shown here is derived from an EMBL/GenBank/DDBJ whole genome shotgun (WGS) entry which is preliminary data.</text>
</comment>
<evidence type="ECO:0000256" key="4">
    <source>
        <dbReference type="ARBA" id="ARBA00022618"/>
    </source>
</evidence>
<evidence type="ECO:0000256" key="8">
    <source>
        <dbReference type="ARBA" id="ARBA00023328"/>
    </source>
</evidence>
<protein>
    <recommendedName>
        <fullName evidence="9">Protein zwilch</fullName>
    </recommendedName>
</protein>
<dbReference type="InterPro" id="IPR018630">
    <property type="entry name" value="Zwilch"/>
</dbReference>
<dbReference type="PANTHER" id="PTHR15995:SF1">
    <property type="entry name" value="PROTEIN ZWILCH HOMOLOG"/>
    <property type="match status" value="1"/>
</dbReference>
<dbReference type="Pfam" id="PF09817">
    <property type="entry name" value="Zwilch"/>
    <property type="match status" value="1"/>
</dbReference>
<keyword evidence="8 9" id="KW-0137">Centromere</keyword>
<evidence type="ECO:0000256" key="3">
    <source>
        <dbReference type="ARBA" id="ARBA00022454"/>
    </source>
</evidence>
<dbReference type="PANTHER" id="PTHR15995">
    <property type="entry name" value="PROTEIN ZWILCH HOMOLOG"/>
    <property type="match status" value="1"/>
</dbReference>
<evidence type="ECO:0000313" key="12">
    <source>
        <dbReference type="Proteomes" id="UP000828390"/>
    </source>
</evidence>
<comment type="subcellular location">
    <subcellularLocation>
        <location evidence="1 9">Chromosome</location>
        <location evidence="1 9">Centromere</location>
        <location evidence="1 9">Kinetochore</location>
    </subcellularLocation>
</comment>
<keyword evidence="3 9" id="KW-0158">Chromosome</keyword>
<name>A0A9D4QQB7_DREPO</name>
<evidence type="ECO:0000256" key="10">
    <source>
        <dbReference type="SAM" id="MobiDB-lite"/>
    </source>
</evidence>
<evidence type="ECO:0000256" key="9">
    <source>
        <dbReference type="RuleBase" id="RU369076"/>
    </source>
</evidence>
<dbReference type="Gene3D" id="1.20.58.730">
    <property type="match status" value="1"/>
</dbReference>
<comment type="subunit">
    <text evidence="9">Component of the RZZ complex.</text>
</comment>
<keyword evidence="12" id="KW-1185">Reference proteome</keyword>
<keyword evidence="4 9" id="KW-0132">Cell division</keyword>
<comment type="function">
    <text evidence="9">Essential component of the mitotic checkpoint, which prevents cells from prematurely exiting mitosis. Required for the assembly of the dynein-dynactin and MAD1-MAD2 complexes onto kinetochores. Its function related to the spindle assembly machinery is proposed to depend on its association in the mitotic RZZ complex.</text>
</comment>
<proteinExistence type="inferred from homology"/>
<dbReference type="GO" id="GO:0034501">
    <property type="term" value="P:protein localization to kinetochore"/>
    <property type="evidence" value="ECO:0007669"/>
    <property type="project" value="UniProtKB-UniRule"/>
</dbReference>
<evidence type="ECO:0000313" key="11">
    <source>
        <dbReference type="EMBL" id="KAH3839626.1"/>
    </source>
</evidence>
<organism evidence="11 12">
    <name type="scientific">Dreissena polymorpha</name>
    <name type="common">Zebra mussel</name>
    <name type="synonym">Mytilus polymorpha</name>
    <dbReference type="NCBI Taxonomy" id="45954"/>
    <lineage>
        <taxon>Eukaryota</taxon>
        <taxon>Metazoa</taxon>
        <taxon>Spiralia</taxon>
        <taxon>Lophotrochozoa</taxon>
        <taxon>Mollusca</taxon>
        <taxon>Bivalvia</taxon>
        <taxon>Autobranchia</taxon>
        <taxon>Heteroconchia</taxon>
        <taxon>Euheterodonta</taxon>
        <taxon>Imparidentia</taxon>
        <taxon>Neoheterodontei</taxon>
        <taxon>Myida</taxon>
        <taxon>Dreissenoidea</taxon>
        <taxon>Dreissenidae</taxon>
        <taxon>Dreissena</taxon>
    </lineage>
</organism>
<sequence>MEDSLLKELAVSLSKLQASHENGSKINQDVFNSSVLSYIRADGSIEIERYKKLKDVFNFKSPLIIACKNNGFWQAVERAKGIDHSPDRVHTRKKSSRHSSTDQNSTGICGSPLKLDIIADLSVFEDNEGIMVNASSKGKSVDFGLPLATVRKLMFLFSSLASNSKNVLESEKAEFPTILALCDGQNIRGVSAIALKPIVDDQNNFLGLKITDSVSKPPTEKAVHAKMLPNFSNTVEITCQAKYDIHVMADFSLENASFIQLELNWKIIPGQSFLMLHEPPLQAKTVARIRNCLGNPESLLSAMYQELEVLRTVIEGLETTEVNWIGTHEQPLVEDVKKLVEQLKLGSDIVEIRHGETTCATDDDSEAINLDMVEERKDLDFTDLLWKILQGCTSYMELIETLKYIVGELRKGDLQPFIHSYNNTTVGQMVKDSYRGQLRDPVLTGLSPLQYLAEMGVQKLTRDYVHMFLSKNLANMGMLDFYLKGNLELEEKLNRLRRLQDTLETVMMLNKYLTLPHESLAKCCREMLKFYETNQMSSSHSFTFSVPTASIRNVFEKFAPTEWSVCSQKKVGSFCAERLAYHFTAEQAFDWVKMEVDAGRSTSTGDEEEPSYFLTILRDSVSILA</sequence>
<dbReference type="EMBL" id="JAIWYP010000004">
    <property type="protein sequence ID" value="KAH3839626.1"/>
    <property type="molecule type" value="Genomic_DNA"/>
</dbReference>
<evidence type="ECO:0000256" key="1">
    <source>
        <dbReference type="ARBA" id="ARBA00004629"/>
    </source>
</evidence>
<comment type="similarity">
    <text evidence="2 9">Belongs to the ZWILCH family.</text>
</comment>
<dbReference type="Proteomes" id="UP000828390">
    <property type="component" value="Unassembled WGS sequence"/>
</dbReference>
<dbReference type="GO" id="GO:0051301">
    <property type="term" value="P:cell division"/>
    <property type="evidence" value="ECO:0007669"/>
    <property type="project" value="UniProtKB-UniRule"/>
</dbReference>
<gene>
    <name evidence="11" type="ORF">DPMN_113058</name>
</gene>